<dbReference type="KEGG" id="mox:DAMO_1961"/>
<keyword evidence="1" id="KW-0812">Transmembrane</keyword>
<accession>D5MGY0</accession>
<dbReference type="HOGENOM" id="CLU_164575_0_0_0"/>
<reference evidence="2 3" key="1">
    <citation type="journal article" date="2010" name="Nature">
        <title>Nitrite-driven anaerobic methane oxidation by oxygenic bacteria.</title>
        <authorList>
            <person name="Ettwig K.F."/>
            <person name="Butler M.K."/>
            <person name="Le Paslier D."/>
            <person name="Pelletier E."/>
            <person name="Mangenot S."/>
            <person name="Kuypers M.M.M."/>
            <person name="Schreiber F."/>
            <person name="Dutilh B.E."/>
            <person name="Zedelius J."/>
            <person name="de Beer D."/>
            <person name="Gloerich J."/>
            <person name="Wessels H.J.C.T."/>
            <person name="van Allen T."/>
            <person name="Luesken F."/>
            <person name="Wu M."/>
            <person name="van de Pas-Schoonen K.T."/>
            <person name="Op den Camp H.J.M."/>
            <person name="Janssen-Megens E.M."/>
            <person name="Francoijs K-J."/>
            <person name="Stunnenberg H."/>
            <person name="Weissenbach J."/>
            <person name="Jetten M.S.M."/>
            <person name="Strous M."/>
        </authorList>
    </citation>
    <scope>NUCLEOTIDE SEQUENCE [LARGE SCALE GENOMIC DNA]</scope>
</reference>
<name>D5MGY0_METO1</name>
<evidence type="ECO:0000256" key="1">
    <source>
        <dbReference type="SAM" id="Phobius"/>
    </source>
</evidence>
<dbReference type="STRING" id="671143.DAMO_1961"/>
<feature type="transmembrane region" description="Helical" evidence="1">
    <location>
        <begin position="26"/>
        <end position="46"/>
    </location>
</feature>
<keyword evidence="1" id="KW-0472">Membrane</keyword>
<protein>
    <submittedName>
        <fullName evidence="2">Uncharacterized protein</fullName>
    </submittedName>
</protein>
<gene>
    <name evidence="2" type="ORF">DAMO_1961</name>
</gene>
<evidence type="ECO:0000313" key="3">
    <source>
        <dbReference type="Proteomes" id="UP000006898"/>
    </source>
</evidence>
<dbReference type="EMBL" id="FP565575">
    <property type="protein sequence ID" value="CBE69011.1"/>
    <property type="molecule type" value="Genomic_DNA"/>
</dbReference>
<proteinExistence type="predicted"/>
<dbReference type="AlphaFoldDB" id="D5MGY0"/>
<feature type="transmembrane region" description="Helical" evidence="1">
    <location>
        <begin position="79"/>
        <end position="99"/>
    </location>
</feature>
<sequence>MFRNIKVNGVLSVSLSNRLIHKSRSLTPIAVSALGLYLLVNAFLILCLVHPHNTHLQAQADSHPVSVCAWVHKTVASHVPSSGIILPLVAAGLLAFLPLPQRSPEIFPIKQTGRSPPLLAFV</sequence>
<organism evidence="2 3">
    <name type="scientific">Methylomirabilis oxygeniifera</name>
    <dbReference type="NCBI Taxonomy" id="671143"/>
    <lineage>
        <taxon>Bacteria</taxon>
        <taxon>Candidatus Methylomirabilota</taxon>
        <taxon>Candidatus Methylomirabilia</taxon>
        <taxon>Candidatus Methylomirabilales</taxon>
        <taxon>Candidatus Methylomirabilaceae</taxon>
        <taxon>Candidatus Methylomirabilis</taxon>
    </lineage>
</organism>
<evidence type="ECO:0000313" key="2">
    <source>
        <dbReference type="EMBL" id="CBE69011.1"/>
    </source>
</evidence>
<keyword evidence="1" id="KW-1133">Transmembrane helix</keyword>
<dbReference type="Proteomes" id="UP000006898">
    <property type="component" value="Chromosome"/>
</dbReference>